<feature type="domain" description="CheW-like" evidence="15">
    <location>
        <begin position="567"/>
        <end position="705"/>
    </location>
</feature>
<evidence type="ECO:0000256" key="9">
    <source>
        <dbReference type="ARBA" id="ARBA00022840"/>
    </source>
</evidence>
<dbReference type="Gene3D" id="2.30.30.40">
    <property type="entry name" value="SH3 Domains"/>
    <property type="match status" value="1"/>
</dbReference>
<dbReference type="Gene3D" id="1.10.287.560">
    <property type="entry name" value="Histidine kinase CheA-like, homodimeric domain"/>
    <property type="match status" value="1"/>
</dbReference>
<dbReference type="Gene3D" id="1.20.120.160">
    <property type="entry name" value="HPT domain"/>
    <property type="match status" value="1"/>
</dbReference>
<dbReference type="EC" id="2.7.13.3" evidence="2"/>
<dbReference type="SUPFAM" id="SSF55874">
    <property type="entry name" value="ATPase domain of HSP90 chaperone/DNA topoisomerase II/histidine kinase"/>
    <property type="match status" value="1"/>
</dbReference>
<keyword evidence="7" id="KW-0547">Nucleotide-binding</keyword>
<dbReference type="Pfam" id="PF01584">
    <property type="entry name" value="CheW"/>
    <property type="match status" value="1"/>
</dbReference>
<dbReference type="Pfam" id="PF01627">
    <property type="entry name" value="Hpt"/>
    <property type="match status" value="1"/>
</dbReference>
<feature type="region of interest" description="Disordered" evidence="13">
    <location>
        <begin position="142"/>
        <end position="169"/>
    </location>
</feature>
<dbReference type="PANTHER" id="PTHR43395">
    <property type="entry name" value="SENSOR HISTIDINE KINASE CHEA"/>
    <property type="match status" value="1"/>
</dbReference>
<comment type="caution">
    <text evidence="17">The sequence shown here is derived from an EMBL/GenBank/DDBJ whole genome shotgun (WGS) entry which is preliminary data.</text>
</comment>
<dbReference type="SMART" id="SM00260">
    <property type="entry name" value="CheW"/>
    <property type="match status" value="1"/>
</dbReference>
<dbReference type="InterPro" id="IPR036061">
    <property type="entry name" value="CheW-like_dom_sf"/>
</dbReference>
<dbReference type="Proteomes" id="UP000260812">
    <property type="component" value="Unassembled WGS sequence"/>
</dbReference>
<evidence type="ECO:0000256" key="4">
    <source>
        <dbReference type="ARBA" id="ARBA00022500"/>
    </source>
</evidence>
<evidence type="ECO:0000256" key="13">
    <source>
        <dbReference type="SAM" id="MobiDB-lite"/>
    </source>
</evidence>
<evidence type="ECO:0000259" key="16">
    <source>
        <dbReference type="PROSITE" id="PS50894"/>
    </source>
</evidence>
<evidence type="ECO:0000256" key="1">
    <source>
        <dbReference type="ARBA" id="ARBA00000085"/>
    </source>
</evidence>
<feature type="domain" description="Histidine kinase" evidence="14">
    <location>
        <begin position="321"/>
        <end position="565"/>
    </location>
</feature>
<keyword evidence="5 12" id="KW-0597">Phosphoprotein</keyword>
<dbReference type="InterPro" id="IPR004358">
    <property type="entry name" value="Sig_transdc_His_kin-like_C"/>
</dbReference>
<dbReference type="InterPro" id="IPR036890">
    <property type="entry name" value="HATPase_C_sf"/>
</dbReference>
<dbReference type="InterPro" id="IPR008207">
    <property type="entry name" value="Sig_transdc_His_kin_Hpt_dom"/>
</dbReference>
<dbReference type="PRINTS" id="PR00344">
    <property type="entry name" value="BCTRLSENSOR"/>
</dbReference>
<evidence type="ECO:0000256" key="5">
    <source>
        <dbReference type="ARBA" id="ARBA00022553"/>
    </source>
</evidence>
<dbReference type="GO" id="GO:0005524">
    <property type="term" value="F:ATP binding"/>
    <property type="evidence" value="ECO:0007669"/>
    <property type="project" value="UniProtKB-KW"/>
</dbReference>
<evidence type="ECO:0000256" key="2">
    <source>
        <dbReference type="ARBA" id="ARBA00012438"/>
    </source>
</evidence>
<dbReference type="FunFam" id="3.30.565.10:FF:000016">
    <property type="entry name" value="Chemotaxis protein CheA, putative"/>
    <property type="match status" value="1"/>
</dbReference>
<reference evidence="17" key="1">
    <citation type="submission" date="2018-08" db="EMBL/GenBank/DDBJ databases">
        <title>A genome reference for cultivated species of the human gut microbiota.</title>
        <authorList>
            <person name="Zou Y."/>
            <person name="Xue W."/>
            <person name="Luo G."/>
        </authorList>
    </citation>
    <scope>NUCLEOTIDE SEQUENCE [LARGE SCALE GENOMIC DNA]</scope>
    <source>
        <strain evidence="17">TF05-5AC</strain>
    </source>
</reference>
<dbReference type="SUPFAM" id="SSF55052">
    <property type="entry name" value="CheY-binding domain of CheA"/>
    <property type="match status" value="1"/>
</dbReference>
<dbReference type="InterPro" id="IPR051315">
    <property type="entry name" value="Bact_Chemotaxis_CheA"/>
</dbReference>
<proteinExistence type="predicted"/>
<dbReference type="InterPro" id="IPR005467">
    <property type="entry name" value="His_kinase_dom"/>
</dbReference>
<feature type="modified residue" description="Phosphohistidine" evidence="12">
    <location>
        <position position="52"/>
    </location>
</feature>
<dbReference type="SUPFAM" id="SSF50341">
    <property type="entry name" value="CheW-like"/>
    <property type="match status" value="1"/>
</dbReference>
<keyword evidence="6" id="KW-0808">Transferase</keyword>
<comment type="function">
    <text evidence="11">Involved in the transmission of sensory signals from the chemoreceptors to the flagellar motors. CheA is autophosphorylated; it can transfer its phosphate group to either CheB or CheY.</text>
</comment>
<evidence type="ECO:0000259" key="15">
    <source>
        <dbReference type="PROSITE" id="PS50851"/>
    </source>
</evidence>
<dbReference type="GO" id="GO:0006935">
    <property type="term" value="P:chemotaxis"/>
    <property type="evidence" value="ECO:0007669"/>
    <property type="project" value="UniProtKB-KW"/>
</dbReference>
<evidence type="ECO:0000256" key="6">
    <source>
        <dbReference type="ARBA" id="ARBA00022679"/>
    </source>
</evidence>
<keyword evidence="9" id="KW-0067">ATP-binding</keyword>
<dbReference type="PANTHER" id="PTHR43395:SF10">
    <property type="entry name" value="CHEMOTAXIS PROTEIN CHEA"/>
    <property type="match status" value="1"/>
</dbReference>
<dbReference type="AlphaFoldDB" id="A0A3E3I6Y1"/>
<evidence type="ECO:0000256" key="8">
    <source>
        <dbReference type="ARBA" id="ARBA00022777"/>
    </source>
</evidence>
<sequence>MGYFDADAEDMLEVYLLETRQLTGQLSAVLLDTEKKNAFSGEDIHSIFRIMHTIKSSSAMMGLQELSSMAHKLEDLFAYYRENFGKIEKPEPELFDLLFAASDYIETELGDMENEDYRPRSTAVIEERTEAYLRKINNPEGEAAAAGGNQEENPEENPQAGKAQEAAGDIRKEIPVIPDTMAGKGGTIVRILFENGCRMENIRAFMLVRQISGMCSVVETWPGELEKSGESCGYISENGVFIRFETERKAEVLESLRRGLFVADCMILAEEGPKPAANEAAGGMDGSGKESAPLGENGKLTKNGLNGKNGQAEGRETEFFNVRSDRLDRLQSISGELMLHMLMLENELESLGLEEIKEGSAHQISRLISEMERNVMEMRLVSINKIVPKLRRILRDICRDQNKEADLILECGDLEADKSVVEYVSEALLHIIRNAVDHGIETPEEREAAGKSRKGKIIFSAESTAGELRLSLSDDGTGLDEVKIRERARERGLFTRPEEEYDLQEIQELILSPGFTTNEQVTEYSGRGVGLDVVKNVLEDVGGNLYIHSEKGKGTTFTIVVPLSLATMECIRFRVGDCRFSVPARHVYRFLDLEKNRDNVENINGKDYILYEDRMVPLINLNRFYHLQAEEPEHPIVVYVKGNEKEGCIMVDYMYEQKRIVVKQLPPLFGLGFRKRTGISGCSIMGNGSVCAAIDTEILIGLYEKEDAYGSLQQQRTALHSGEK</sequence>
<feature type="region of interest" description="Disordered" evidence="13">
    <location>
        <begin position="276"/>
        <end position="312"/>
    </location>
</feature>
<keyword evidence="10" id="KW-0902">Two-component regulatory system</keyword>
<dbReference type="PROSITE" id="PS50894">
    <property type="entry name" value="HPT"/>
    <property type="match status" value="1"/>
</dbReference>
<protein>
    <recommendedName>
        <fullName evidence="3">Chemotaxis protein CheA</fullName>
        <ecNumber evidence="2">2.7.13.3</ecNumber>
    </recommendedName>
</protein>
<dbReference type="GeneID" id="97987136"/>
<dbReference type="Pfam" id="PF07194">
    <property type="entry name" value="P2"/>
    <property type="match status" value="1"/>
</dbReference>
<keyword evidence="8" id="KW-0418">Kinase</keyword>
<feature type="compositionally biased region" description="Low complexity" evidence="13">
    <location>
        <begin position="142"/>
        <end position="161"/>
    </location>
</feature>
<dbReference type="InterPro" id="IPR010808">
    <property type="entry name" value="CheA_P2-bd"/>
</dbReference>
<evidence type="ECO:0000313" key="18">
    <source>
        <dbReference type="Proteomes" id="UP000260812"/>
    </source>
</evidence>
<dbReference type="SUPFAM" id="SSF47226">
    <property type="entry name" value="Histidine-containing phosphotransfer domain, HPT domain"/>
    <property type="match status" value="1"/>
</dbReference>
<name>A0A3E3I6Y1_9FIRM</name>
<organism evidence="17 18">
    <name type="scientific">Eisenbergiella massiliensis</name>
    <dbReference type="NCBI Taxonomy" id="1720294"/>
    <lineage>
        <taxon>Bacteria</taxon>
        <taxon>Bacillati</taxon>
        <taxon>Bacillota</taxon>
        <taxon>Clostridia</taxon>
        <taxon>Lachnospirales</taxon>
        <taxon>Lachnospiraceae</taxon>
        <taxon>Eisenbergiella</taxon>
    </lineage>
</organism>
<dbReference type="PROSITE" id="PS50851">
    <property type="entry name" value="CHEW"/>
    <property type="match status" value="1"/>
</dbReference>
<feature type="domain" description="HPt" evidence="16">
    <location>
        <begin position="4"/>
        <end position="112"/>
    </location>
</feature>
<dbReference type="RefSeq" id="WP_117544386.1">
    <property type="nucleotide sequence ID" value="NZ_JBKUNB010000014.1"/>
</dbReference>
<dbReference type="SMART" id="SM00073">
    <property type="entry name" value="HPT"/>
    <property type="match status" value="1"/>
</dbReference>
<evidence type="ECO:0000256" key="10">
    <source>
        <dbReference type="ARBA" id="ARBA00023012"/>
    </source>
</evidence>
<dbReference type="InterPro" id="IPR003594">
    <property type="entry name" value="HATPase_dom"/>
</dbReference>
<dbReference type="SMART" id="SM00387">
    <property type="entry name" value="HATPase_c"/>
    <property type="match status" value="1"/>
</dbReference>
<evidence type="ECO:0000256" key="12">
    <source>
        <dbReference type="PROSITE-ProRule" id="PRU00110"/>
    </source>
</evidence>
<evidence type="ECO:0000259" key="14">
    <source>
        <dbReference type="PROSITE" id="PS50109"/>
    </source>
</evidence>
<dbReference type="GO" id="GO:0000155">
    <property type="term" value="F:phosphorelay sensor kinase activity"/>
    <property type="evidence" value="ECO:0007669"/>
    <property type="project" value="InterPro"/>
</dbReference>
<dbReference type="InterPro" id="IPR035891">
    <property type="entry name" value="CheY-binding_CheA"/>
</dbReference>
<keyword evidence="4" id="KW-0145">Chemotaxis</keyword>
<evidence type="ECO:0000256" key="11">
    <source>
        <dbReference type="ARBA" id="ARBA00035100"/>
    </source>
</evidence>
<dbReference type="Pfam" id="PF02518">
    <property type="entry name" value="HATPase_c"/>
    <property type="match status" value="1"/>
</dbReference>
<dbReference type="Gene3D" id="3.30.565.10">
    <property type="entry name" value="Histidine kinase-like ATPase, C-terminal domain"/>
    <property type="match status" value="1"/>
</dbReference>
<dbReference type="CDD" id="cd00088">
    <property type="entry name" value="HPT"/>
    <property type="match status" value="1"/>
</dbReference>
<keyword evidence="18" id="KW-1185">Reference proteome</keyword>
<gene>
    <name evidence="17" type="ORF">DXC51_09655</name>
</gene>
<dbReference type="InterPro" id="IPR002545">
    <property type="entry name" value="CheW-lke_dom"/>
</dbReference>
<dbReference type="EMBL" id="QVLV01000005">
    <property type="protein sequence ID" value="RGE61799.1"/>
    <property type="molecule type" value="Genomic_DNA"/>
</dbReference>
<evidence type="ECO:0000256" key="3">
    <source>
        <dbReference type="ARBA" id="ARBA00021495"/>
    </source>
</evidence>
<accession>A0A3E3I6Y1</accession>
<evidence type="ECO:0000313" key="17">
    <source>
        <dbReference type="EMBL" id="RGE61799.1"/>
    </source>
</evidence>
<dbReference type="InterPro" id="IPR036641">
    <property type="entry name" value="HPT_dom_sf"/>
</dbReference>
<dbReference type="PROSITE" id="PS50109">
    <property type="entry name" value="HIS_KIN"/>
    <property type="match status" value="1"/>
</dbReference>
<comment type="catalytic activity">
    <reaction evidence="1">
        <text>ATP + protein L-histidine = ADP + protein N-phospho-L-histidine.</text>
        <dbReference type="EC" id="2.7.13.3"/>
    </reaction>
</comment>
<dbReference type="InterPro" id="IPR037006">
    <property type="entry name" value="CheA-like_homodim_sf"/>
</dbReference>
<evidence type="ECO:0000256" key="7">
    <source>
        <dbReference type="ARBA" id="ARBA00022741"/>
    </source>
</evidence>